<dbReference type="AlphaFoldDB" id="A0A8J7JBN9"/>
<dbReference type="Proteomes" id="UP000619079">
    <property type="component" value="Unassembled WGS sequence"/>
</dbReference>
<evidence type="ECO:0000313" key="2">
    <source>
        <dbReference type="Proteomes" id="UP000619079"/>
    </source>
</evidence>
<dbReference type="RefSeq" id="WP_199024633.1">
    <property type="nucleotide sequence ID" value="NZ_JAELVR010000005.1"/>
</dbReference>
<dbReference type="EMBL" id="JAELVR010000005">
    <property type="protein sequence ID" value="MBJ6371789.1"/>
    <property type="molecule type" value="Genomic_DNA"/>
</dbReference>
<evidence type="ECO:0000313" key="1">
    <source>
        <dbReference type="EMBL" id="MBJ6371789.1"/>
    </source>
</evidence>
<dbReference type="InterPro" id="IPR014710">
    <property type="entry name" value="RmlC-like_jellyroll"/>
</dbReference>
<gene>
    <name evidence="1" type="ORF">JF290_09640</name>
</gene>
<sequence>MADDVIFEDLYDTHGLTPELGLFQRVTFPPGSQTVQRYSRPYVVLAVTKGTLKIQVNDDTAYEQSFEPGDHYLRPAAADGEEFTMTVGNETSYPIVVLKG</sequence>
<organism evidence="1 2">
    <name type="scientific">Sedimentitalea arenosa</name>
    <dbReference type="NCBI Taxonomy" id="2798803"/>
    <lineage>
        <taxon>Bacteria</taxon>
        <taxon>Pseudomonadati</taxon>
        <taxon>Pseudomonadota</taxon>
        <taxon>Alphaproteobacteria</taxon>
        <taxon>Rhodobacterales</taxon>
        <taxon>Paracoccaceae</taxon>
        <taxon>Sedimentitalea</taxon>
    </lineage>
</organism>
<comment type="caution">
    <text evidence="1">The sequence shown here is derived from an EMBL/GenBank/DDBJ whole genome shotgun (WGS) entry which is preliminary data.</text>
</comment>
<protein>
    <submittedName>
        <fullName evidence="1">Uncharacterized protein</fullName>
    </submittedName>
</protein>
<keyword evidence="2" id="KW-1185">Reference proteome</keyword>
<dbReference type="Gene3D" id="2.60.120.10">
    <property type="entry name" value="Jelly Rolls"/>
    <property type="match status" value="1"/>
</dbReference>
<reference evidence="1" key="1">
    <citation type="submission" date="2020-12" db="EMBL/GenBank/DDBJ databases">
        <title>Sedimentitalea sp. nov., isolated from sand in Incheon.</title>
        <authorList>
            <person name="Kim W."/>
        </authorList>
    </citation>
    <scope>NUCLEOTIDE SEQUENCE</scope>
    <source>
        <strain evidence="1">CAU 1593</strain>
    </source>
</reference>
<accession>A0A8J7JBN9</accession>
<dbReference type="InterPro" id="IPR011051">
    <property type="entry name" value="RmlC_Cupin_sf"/>
</dbReference>
<proteinExistence type="predicted"/>
<name>A0A8J7JBN9_9RHOB</name>
<dbReference type="SUPFAM" id="SSF51182">
    <property type="entry name" value="RmlC-like cupins"/>
    <property type="match status" value="1"/>
</dbReference>